<keyword evidence="3" id="KW-1185">Reference proteome</keyword>
<feature type="transmembrane region" description="Helical" evidence="1">
    <location>
        <begin position="37"/>
        <end position="60"/>
    </location>
</feature>
<feature type="transmembrane region" description="Helical" evidence="1">
    <location>
        <begin position="6"/>
        <end position="25"/>
    </location>
</feature>
<protein>
    <submittedName>
        <fullName evidence="2">Uncharacterized protein</fullName>
    </submittedName>
</protein>
<keyword evidence="1" id="KW-0812">Transmembrane</keyword>
<evidence type="ECO:0000256" key="1">
    <source>
        <dbReference type="SAM" id="Phobius"/>
    </source>
</evidence>
<dbReference type="EMBL" id="VXIV02001398">
    <property type="protein sequence ID" value="KAF6033290.1"/>
    <property type="molecule type" value="Genomic_DNA"/>
</dbReference>
<reference evidence="2" key="1">
    <citation type="submission" date="2020-06" db="EMBL/GenBank/DDBJ databases">
        <title>Draft genome of Bugula neritina, a colonial animal packing powerful symbionts and potential medicines.</title>
        <authorList>
            <person name="Rayko M."/>
        </authorList>
    </citation>
    <scope>NUCLEOTIDE SEQUENCE [LARGE SCALE GENOMIC DNA]</scope>
    <source>
        <strain evidence="2">Kwan_BN1</strain>
    </source>
</reference>
<dbReference type="Proteomes" id="UP000593567">
    <property type="component" value="Unassembled WGS sequence"/>
</dbReference>
<evidence type="ECO:0000313" key="3">
    <source>
        <dbReference type="Proteomes" id="UP000593567"/>
    </source>
</evidence>
<accession>A0A7J7K3T8</accession>
<name>A0A7J7K3T8_BUGNE</name>
<keyword evidence="1" id="KW-1133">Transmembrane helix</keyword>
<keyword evidence="1" id="KW-0472">Membrane</keyword>
<proteinExistence type="predicted"/>
<evidence type="ECO:0000313" key="2">
    <source>
        <dbReference type="EMBL" id="KAF6033290.1"/>
    </source>
</evidence>
<organism evidence="2 3">
    <name type="scientific">Bugula neritina</name>
    <name type="common">Brown bryozoan</name>
    <name type="synonym">Sertularia neritina</name>
    <dbReference type="NCBI Taxonomy" id="10212"/>
    <lineage>
        <taxon>Eukaryota</taxon>
        <taxon>Metazoa</taxon>
        <taxon>Spiralia</taxon>
        <taxon>Lophotrochozoa</taxon>
        <taxon>Bryozoa</taxon>
        <taxon>Gymnolaemata</taxon>
        <taxon>Cheilostomatida</taxon>
        <taxon>Flustrina</taxon>
        <taxon>Buguloidea</taxon>
        <taxon>Bugulidae</taxon>
        <taxon>Bugula</taxon>
    </lineage>
</organism>
<sequence length="84" mass="9852">MFDKSISWLCKLLLCNTSGAFWVFSNLPFKRSLKGRCAAHCLAFSLLFPYFMFICLYNHVHICLIHGKTTTHFINSRMQTWSKQ</sequence>
<gene>
    <name evidence="2" type="ORF">EB796_008405</name>
</gene>
<dbReference type="AlphaFoldDB" id="A0A7J7K3T8"/>
<comment type="caution">
    <text evidence="2">The sequence shown here is derived from an EMBL/GenBank/DDBJ whole genome shotgun (WGS) entry which is preliminary data.</text>
</comment>